<dbReference type="SUPFAM" id="SSF55729">
    <property type="entry name" value="Acyl-CoA N-acyltransferases (Nat)"/>
    <property type="match status" value="1"/>
</dbReference>
<comment type="caution">
    <text evidence="4">The sequence shown here is derived from an EMBL/GenBank/DDBJ whole genome shotgun (WGS) entry which is preliminary data.</text>
</comment>
<evidence type="ECO:0000256" key="2">
    <source>
        <dbReference type="ARBA" id="ARBA00023315"/>
    </source>
</evidence>
<evidence type="ECO:0000256" key="1">
    <source>
        <dbReference type="ARBA" id="ARBA00022679"/>
    </source>
</evidence>
<keyword evidence="2" id="KW-0012">Acyltransferase</keyword>
<protein>
    <submittedName>
        <fullName evidence="4">GNAT family N-acetyltransferase</fullName>
    </submittedName>
</protein>
<dbReference type="Pfam" id="PF00583">
    <property type="entry name" value="Acetyltransf_1"/>
    <property type="match status" value="1"/>
</dbReference>
<dbReference type="Gene3D" id="3.40.630.30">
    <property type="match status" value="1"/>
</dbReference>
<keyword evidence="5" id="KW-1185">Reference proteome</keyword>
<dbReference type="InterPro" id="IPR016181">
    <property type="entry name" value="Acyl_CoA_acyltransferase"/>
</dbReference>
<dbReference type="InterPro" id="IPR000182">
    <property type="entry name" value="GNAT_dom"/>
</dbReference>
<evidence type="ECO:0000313" key="4">
    <source>
        <dbReference type="EMBL" id="MXG90165.1"/>
    </source>
</evidence>
<dbReference type="InterPro" id="IPR050832">
    <property type="entry name" value="Bact_Acetyltransf"/>
</dbReference>
<dbReference type="PROSITE" id="PS51186">
    <property type="entry name" value="GNAT"/>
    <property type="match status" value="1"/>
</dbReference>
<evidence type="ECO:0000313" key="5">
    <source>
        <dbReference type="Proteomes" id="UP000473325"/>
    </source>
</evidence>
<organism evidence="4 5">
    <name type="scientific">Nocardioides flavescens</name>
    <dbReference type="NCBI Taxonomy" id="2691959"/>
    <lineage>
        <taxon>Bacteria</taxon>
        <taxon>Bacillati</taxon>
        <taxon>Actinomycetota</taxon>
        <taxon>Actinomycetes</taxon>
        <taxon>Propionibacteriales</taxon>
        <taxon>Nocardioidaceae</taxon>
        <taxon>Nocardioides</taxon>
    </lineage>
</organism>
<dbReference type="RefSeq" id="WP_160878094.1">
    <property type="nucleotide sequence ID" value="NZ_WUEK01000006.1"/>
</dbReference>
<dbReference type="EMBL" id="WUEK01000006">
    <property type="protein sequence ID" value="MXG90165.1"/>
    <property type="molecule type" value="Genomic_DNA"/>
</dbReference>
<accession>A0A6L7EZS9</accession>
<proteinExistence type="predicted"/>
<dbReference type="PANTHER" id="PTHR43877">
    <property type="entry name" value="AMINOALKYLPHOSPHONATE N-ACETYLTRANSFERASE-RELATED-RELATED"/>
    <property type="match status" value="1"/>
</dbReference>
<evidence type="ECO:0000259" key="3">
    <source>
        <dbReference type="PROSITE" id="PS51186"/>
    </source>
</evidence>
<dbReference type="GO" id="GO:0016747">
    <property type="term" value="F:acyltransferase activity, transferring groups other than amino-acyl groups"/>
    <property type="evidence" value="ECO:0007669"/>
    <property type="project" value="InterPro"/>
</dbReference>
<dbReference type="PANTHER" id="PTHR43877:SF1">
    <property type="entry name" value="ACETYLTRANSFERASE"/>
    <property type="match status" value="1"/>
</dbReference>
<dbReference type="AlphaFoldDB" id="A0A6L7EZS9"/>
<dbReference type="Proteomes" id="UP000473325">
    <property type="component" value="Unassembled WGS sequence"/>
</dbReference>
<keyword evidence="1 4" id="KW-0808">Transferase</keyword>
<name>A0A6L7EZS9_9ACTN</name>
<sequence>MALPDGVTLRPATPDDAEALTHLHLAVWDDAYTGLMPPGVLESRRSDLDRRVERWREILTDAEETTWLAVDASSSEPGGLVGFATAGPARDNDVDVSLELWALYVRASAYGTGVGFALFEQVVGDRAAYLWVLAGNERAIGFYERQGFRLDGTEDELDDGRHLRMVRAGV</sequence>
<feature type="domain" description="N-acetyltransferase" evidence="3">
    <location>
        <begin position="7"/>
        <end position="170"/>
    </location>
</feature>
<gene>
    <name evidence="4" type="ORF">GRQ65_11445</name>
</gene>
<reference evidence="4 5" key="1">
    <citation type="submission" date="2019-12" db="EMBL/GenBank/DDBJ databases">
        <authorList>
            <person name="Kun Z."/>
        </authorList>
    </citation>
    <scope>NUCLEOTIDE SEQUENCE [LARGE SCALE GENOMIC DNA]</scope>
    <source>
        <strain evidence="4 5">YIM 123512</strain>
    </source>
</reference>